<sequence length="255" mass="27737">MNSLPYLLVFTFIGSVAGLIGGVILLFKERWAKALASISVPLAAGVLLSISLLDLLPEAVEESGDIAYSIILIVFVVFFLIENFLFYLHHHSDTRGGESHHGHSAKSIPLVILGDTIHNFLDGVAISASFIINPSLGLFVALSTFLHETPHEIADFGILINKGWTRKNAFLANFFSSLATFPGAILTYYFASKAESLIGILLAVSAGLFLYIASTDFIPEIEHAFNKNIKKQALFLILGICSVILIRVLIPEIGH</sequence>
<evidence type="ECO:0000256" key="1">
    <source>
        <dbReference type="ARBA" id="ARBA00004141"/>
    </source>
</evidence>
<keyword evidence="4 5" id="KW-0472">Membrane</keyword>
<protein>
    <recommendedName>
        <fullName evidence="8">ZIP zinc transporter</fullName>
    </recommendedName>
</protein>
<evidence type="ECO:0000256" key="5">
    <source>
        <dbReference type="SAM" id="Phobius"/>
    </source>
</evidence>
<reference evidence="6 7" key="1">
    <citation type="journal article" date="2016" name="Nat. Commun.">
        <title>Thousands of microbial genomes shed light on interconnected biogeochemical processes in an aquifer system.</title>
        <authorList>
            <person name="Anantharaman K."/>
            <person name="Brown C.T."/>
            <person name="Hug L.A."/>
            <person name="Sharon I."/>
            <person name="Castelle C.J."/>
            <person name="Probst A.J."/>
            <person name="Thomas B.C."/>
            <person name="Singh A."/>
            <person name="Wilkins M.J."/>
            <person name="Karaoz U."/>
            <person name="Brodie E.L."/>
            <person name="Williams K.H."/>
            <person name="Hubbard S.S."/>
            <person name="Banfield J.F."/>
        </authorList>
    </citation>
    <scope>NUCLEOTIDE SEQUENCE [LARGE SCALE GENOMIC DNA]</scope>
</reference>
<dbReference type="AlphaFoldDB" id="A0A1F7Y315"/>
<proteinExistence type="predicted"/>
<dbReference type="Pfam" id="PF02535">
    <property type="entry name" value="Zip"/>
    <property type="match status" value="2"/>
</dbReference>
<dbReference type="Proteomes" id="UP000178419">
    <property type="component" value="Unassembled WGS sequence"/>
</dbReference>
<feature type="transmembrane region" description="Helical" evidence="5">
    <location>
        <begin position="6"/>
        <end position="27"/>
    </location>
</feature>
<feature type="transmembrane region" description="Helical" evidence="5">
    <location>
        <begin position="233"/>
        <end position="250"/>
    </location>
</feature>
<name>A0A1F7Y315_9BACT</name>
<dbReference type="GO" id="GO:0046873">
    <property type="term" value="F:metal ion transmembrane transporter activity"/>
    <property type="evidence" value="ECO:0007669"/>
    <property type="project" value="InterPro"/>
</dbReference>
<evidence type="ECO:0000313" key="6">
    <source>
        <dbReference type="EMBL" id="OGM21662.1"/>
    </source>
</evidence>
<feature type="transmembrane region" description="Helical" evidence="5">
    <location>
        <begin position="170"/>
        <end position="190"/>
    </location>
</feature>
<dbReference type="PANTHER" id="PTHR16950">
    <property type="entry name" value="ZINC TRANSPORTER SLC39A7 HISTIDINE-RICH MEMBRANE PROTEIN KE4"/>
    <property type="match status" value="1"/>
</dbReference>
<organism evidence="6 7">
    <name type="scientific">Candidatus Woesebacteria bacterium RIFCSPHIGHO2_01_FULL_38_9</name>
    <dbReference type="NCBI Taxonomy" id="1802492"/>
    <lineage>
        <taxon>Bacteria</taxon>
        <taxon>Candidatus Woeseibacteriota</taxon>
    </lineage>
</organism>
<gene>
    <name evidence="6" type="ORF">A2714_02180</name>
</gene>
<dbReference type="EMBL" id="MGGE01000010">
    <property type="protein sequence ID" value="OGM21662.1"/>
    <property type="molecule type" value="Genomic_DNA"/>
</dbReference>
<dbReference type="GO" id="GO:0016020">
    <property type="term" value="C:membrane"/>
    <property type="evidence" value="ECO:0007669"/>
    <property type="project" value="UniProtKB-SubCell"/>
</dbReference>
<comment type="subcellular location">
    <subcellularLocation>
        <location evidence="1">Membrane</location>
        <topology evidence="1">Multi-pass membrane protein</topology>
    </subcellularLocation>
</comment>
<evidence type="ECO:0000313" key="7">
    <source>
        <dbReference type="Proteomes" id="UP000178419"/>
    </source>
</evidence>
<accession>A0A1F7Y315</accession>
<feature type="transmembrane region" description="Helical" evidence="5">
    <location>
        <begin position="196"/>
        <end position="213"/>
    </location>
</feature>
<evidence type="ECO:0000256" key="3">
    <source>
        <dbReference type="ARBA" id="ARBA00022989"/>
    </source>
</evidence>
<keyword evidence="3 5" id="KW-1133">Transmembrane helix</keyword>
<dbReference type="PANTHER" id="PTHR16950:SF16">
    <property type="entry name" value="ZINC TRANSPORTER ZIP13"/>
    <property type="match status" value="1"/>
</dbReference>
<evidence type="ECO:0000256" key="4">
    <source>
        <dbReference type="ARBA" id="ARBA00023136"/>
    </source>
</evidence>
<feature type="transmembrane region" description="Helical" evidence="5">
    <location>
        <begin position="34"/>
        <end position="54"/>
    </location>
</feature>
<comment type="caution">
    <text evidence="6">The sequence shown here is derived from an EMBL/GenBank/DDBJ whole genome shotgun (WGS) entry which is preliminary data.</text>
</comment>
<evidence type="ECO:0008006" key="8">
    <source>
        <dbReference type="Google" id="ProtNLM"/>
    </source>
</evidence>
<keyword evidence="2 5" id="KW-0812">Transmembrane</keyword>
<evidence type="ECO:0000256" key="2">
    <source>
        <dbReference type="ARBA" id="ARBA00022692"/>
    </source>
</evidence>
<feature type="transmembrane region" description="Helical" evidence="5">
    <location>
        <begin position="66"/>
        <end position="88"/>
    </location>
</feature>
<dbReference type="InterPro" id="IPR003689">
    <property type="entry name" value="ZIP"/>
</dbReference>